<sequence length="918" mass="101562">MTVTRIESLTHRYGDTVAVDDVTLELPGGEMVGLIGPDGVGKSTLMALIAGAKRLQTGDVVVMDGSMRDHQHRRKVCPRIAYMPQGLGKNLYAELSVTENLHFFGRLFGQSRHERDRRIDRLLRSTGLHPFRGRPAGKLSGGMKQKLGLCCALIHDPDLLILDEPTTGVDPLSREQFWTLIDEIRQQRDGMSVFVSTAYMEEAERFDWLVAMNAGKVLAEGTPRQIKGESTTTLEEAFVGLLPESERGSQAPLSIPPLVNDGGPPAIIAQGLTRRFGNFTAVDHVSFEIAKGEIFGFLGSNGCGKTTTMKMLTGLLPASEGTAKLFNQTVDAHNLDTRRRVGYMSQAFSLYEELTVRQNLMLHARLFSIEDRQSRVRELANRFGLVEELDQSASQLPLGVRQRLSLAVAILHRPEMLILDEPTSGVDPVARDGFWRLLVDLSRQDNVTIFISTHFMNEAMRCDRISLMHAGKVLACDAPDRLIQERGESTLDRAFVGYIQDAIKDDPLSATPDTRPVGIPQINSHATEKTSGIGASYSQDPPKRFSLRRLLAYSYRETLEVMRDPVRLGFALAGSVMLMLVLGFGMTTDVEDLRFAVFDQDQTPQSREYVRGFAGSRYFLEQTPITSQEELQSRLVSGDVSLVLEIPPDFGRRLVRGDVPEVFAWVDGAMPFRGETIAGYTEGVHVNYIQTLARQTYGSEPTLTYADLELRYRYNPSFESINAMVPSVPPMLLILIPAILMAVSVAKEKELGSVTNFYVTPTTRTEFLIGKQLPYVGIAMVNFGLLTWMGVYVFGVPMKGDLWFLVLGALFYVTATTGLGLLTSCFTGSQVAAVFATAIVAIMPTVQFSGMMQPVSTLSGTAQWIGSVWPTTYFMRMSVGAFTKGLGATDLMPDLLTLALFAPFYLFISVVLLRKQER</sequence>
<dbReference type="InterPro" id="IPR027417">
    <property type="entry name" value="P-loop_NTPase"/>
</dbReference>
<dbReference type="InterPro" id="IPR047651">
    <property type="entry name" value="ABC2_perm_RbbA"/>
</dbReference>
<dbReference type="InterPro" id="IPR003439">
    <property type="entry name" value="ABC_transporter-like_ATP-bd"/>
</dbReference>
<feature type="domain" description="ABC transporter" evidence="8">
    <location>
        <begin position="4"/>
        <end position="239"/>
    </location>
</feature>
<evidence type="ECO:0000256" key="2">
    <source>
        <dbReference type="ARBA" id="ARBA00022692"/>
    </source>
</evidence>
<dbReference type="InterPro" id="IPR013525">
    <property type="entry name" value="ABC2_TM"/>
</dbReference>
<evidence type="ECO:0000256" key="4">
    <source>
        <dbReference type="ARBA" id="ARBA00022840"/>
    </source>
</evidence>
<dbReference type="PROSITE" id="PS00211">
    <property type="entry name" value="ABC_TRANSPORTER_1"/>
    <property type="match status" value="1"/>
</dbReference>
<keyword evidence="4 10" id="KW-0067">ATP-binding</keyword>
<comment type="subcellular location">
    <subcellularLocation>
        <location evidence="1">Membrane</location>
        <topology evidence="1">Multi-pass membrane protein</topology>
    </subcellularLocation>
</comment>
<feature type="transmembrane region" description="Helical" evidence="7">
    <location>
        <begin position="773"/>
        <end position="795"/>
    </location>
</feature>
<feature type="transmembrane region" description="Helical" evidence="7">
    <location>
        <begin position="828"/>
        <end position="846"/>
    </location>
</feature>
<keyword evidence="3" id="KW-0547">Nucleotide-binding</keyword>
<dbReference type="Gene3D" id="3.40.1710.10">
    <property type="entry name" value="abc type-2 transporter like domain"/>
    <property type="match status" value="1"/>
</dbReference>
<dbReference type="PANTHER" id="PTHR43038:SF4">
    <property type="entry name" value="RIBOSOME-ASSOCIATED ATPASE"/>
    <property type="match status" value="1"/>
</dbReference>
<dbReference type="Pfam" id="PF00005">
    <property type="entry name" value="ABC_tran"/>
    <property type="match status" value="2"/>
</dbReference>
<dbReference type="Gene3D" id="3.40.50.300">
    <property type="entry name" value="P-loop containing nucleotide triphosphate hydrolases"/>
    <property type="match status" value="2"/>
</dbReference>
<dbReference type="NCBIfam" id="NF033858">
    <property type="entry name" value="ABC2_perm_RbbA"/>
    <property type="match status" value="1"/>
</dbReference>
<evidence type="ECO:0000259" key="9">
    <source>
        <dbReference type="PROSITE" id="PS51012"/>
    </source>
</evidence>
<dbReference type="GO" id="GO:0005524">
    <property type="term" value="F:ATP binding"/>
    <property type="evidence" value="ECO:0007669"/>
    <property type="project" value="UniProtKB-KW"/>
</dbReference>
<keyword evidence="5 7" id="KW-1133">Transmembrane helix</keyword>
<evidence type="ECO:0000256" key="5">
    <source>
        <dbReference type="ARBA" id="ARBA00022989"/>
    </source>
</evidence>
<dbReference type="GO" id="GO:0016020">
    <property type="term" value="C:membrane"/>
    <property type="evidence" value="ECO:0007669"/>
    <property type="project" value="UniProtKB-SubCell"/>
</dbReference>
<comment type="caution">
    <text evidence="10">The sequence shown here is derived from an EMBL/GenBank/DDBJ whole genome shotgun (WGS) entry which is preliminary data.</text>
</comment>
<keyword evidence="11" id="KW-1185">Reference proteome</keyword>
<dbReference type="InterPro" id="IPR003593">
    <property type="entry name" value="AAA+_ATPase"/>
</dbReference>
<keyword evidence="2 7" id="KW-0812">Transmembrane</keyword>
<dbReference type="EMBL" id="SJPL01000001">
    <property type="protein sequence ID" value="TWT70000.1"/>
    <property type="molecule type" value="Genomic_DNA"/>
</dbReference>
<feature type="domain" description="ABC transmembrane type-2" evidence="9">
    <location>
        <begin position="686"/>
        <end position="916"/>
    </location>
</feature>
<dbReference type="AlphaFoldDB" id="A0A5C5Y424"/>
<proteinExistence type="predicted"/>
<protein>
    <submittedName>
        <fullName evidence="10">Putative ABC transporter ATP-binding protein YbhF</fullName>
    </submittedName>
</protein>
<accession>A0A5C5Y424</accession>
<dbReference type="SUPFAM" id="SSF52540">
    <property type="entry name" value="P-loop containing nucleoside triphosphate hydrolases"/>
    <property type="match status" value="2"/>
</dbReference>
<evidence type="ECO:0000259" key="8">
    <source>
        <dbReference type="PROSITE" id="PS50893"/>
    </source>
</evidence>
<evidence type="ECO:0000313" key="11">
    <source>
        <dbReference type="Proteomes" id="UP000317238"/>
    </source>
</evidence>
<dbReference type="CDD" id="cd03230">
    <property type="entry name" value="ABC_DR_subfamily_A"/>
    <property type="match status" value="2"/>
</dbReference>
<dbReference type="GO" id="GO:0140359">
    <property type="term" value="F:ABC-type transporter activity"/>
    <property type="evidence" value="ECO:0007669"/>
    <property type="project" value="InterPro"/>
</dbReference>
<evidence type="ECO:0000256" key="3">
    <source>
        <dbReference type="ARBA" id="ARBA00022741"/>
    </source>
</evidence>
<keyword evidence="6 7" id="KW-0472">Membrane</keyword>
<gene>
    <name evidence="10" type="primary">ybhF_4</name>
    <name evidence="10" type="ORF">Pan14r_22970</name>
</gene>
<dbReference type="OrthoDB" id="9771863at2"/>
<evidence type="ECO:0000256" key="1">
    <source>
        <dbReference type="ARBA" id="ARBA00004141"/>
    </source>
</evidence>
<dbReference type="GO" id="GO:0016887">
    <property type="term" value="F:ATP hydrolysis activity"/>
    <property type="evidence" value="ECO:0007669"/>
    <property type="project" value="InterPro"/>
</dbReference>
<dbReference type="PROSITE" id="PS51012">
    <property type="entry name" value="ABC_TM2"/>
    <property type="match status" value="1"/>
</dbReference>
<dbReference type="Proteomes" id="UP000317238">
    <property type="component" value="Unassembled WGS sequence"/>
</dbReference>
<feature type="transmembrane region" description="Helical" evidence="7">
    <location>
        <begin position="895"/>
        <end position="913"/>
    </location>
</feature>
<dbReference type="SMART" id="SM00382">
    <property type="entry name" value="AAA"/>
    <property type="match status" value="2"/>
</dbReference>
<evidence type="ECO:0000313" key="10">
    <source>
        <dbReference type="EMBL" id="TWT70000.1"/>
    </source>
</evidence>
<dbReference type="RefSeq" id="WP_146439135.1">
    <property type="nucleotide sequence ID" value="NZ_SJPL01000001.1"/>
</dbReference>
<feature type="transmembrane region" description="Helical" evidence="7">
    <location>
        <begin position="802"/>
        <end position="822"/>
    </location>
</feature>
<feature type="transmembrane region" description="Helical" evidence="7">
    <location>
        <begin position="721"/>
        <end position="746"/>
    </location>
</feature>
<feature type="domain" description="ABC transporter" evidence="8">
    <location>
        <begin position="267"/>
        <end position="495"/>
    </location>
</feature>
<dbReference type="Pfam" id="PF12698">
    <property type="entry name" value="ABC2_membrane_3"/>
    <property type="match status" value="1"/>
</dbReference>
<organism evidence="10 11">
    <name type="scientific">Crateriforma conspicua</name>
    <dbReference type="NCBI Taxonomy" id="2527996"/>
    <lineage>
        <taxon>Bacteria</taxon>
        <taxon>Pseudomonadati</taxon>
        <taxon>Planctomycetota</taxon>
        <taxon>Planctomycetia</taxon>
        <taxon>Planctomycetales</taxon>
        <taxon>Planctomycetaceae</taxon>
        <taxon>Crateriforma</taxon>
    </lineage>
</organism>
<name>A0A5C5Y424_9PLAN</name>
<dbReference type="InterPro" id="IPR047817">
    <property type="entry name" value="ABC2_TM_bact-type"/>
</dbReference>
<dbReference type="PROSITE" id="PS50893">
    <property type="entry name" value="ABC_TRANSPORTER_2"/>
    <property type="match status" value="2"/>
</dbReference>
<dbReference type="PANTHER" id="PTHR43038">
    <property type="entry name" value="ATP-BINDING CASSETTE, SUB-FAMILY H, MEMBER 1"/>
    <property type="match status" value="1"/>
</dbReference>
<evidence type="ECO:0000256" key="6">
    <source>
        <dbReference type="ARBA" id="ARBA00023136"/>
    </source>
</evidence>
<dbReference type="InterPro" id="IPR017871">
    <property type="entry name" value="ABC_transporter-like_CS"/>
</dbReference>
<evidence type="ECO:0000256" key="7">
    <source>
        <dbReference type="SAM" id="Phobius"/>
    </source>
</evidence>
<reference evidence="10 11" key="1">
    <citation type="submission" date="2019-02" db="EMBL/GenBank/DDBJ databases">
        <title>Deep-cultivation of Planctomycetes and their phenomic and genomic characterization uncovers novel biology.</title>
        <authorList>
            <person name="Wiegand S."/>
            <person name="Jogler M."/>
            <person name="Boedeker C."/>
            <person name="Pinto D."/>
            <person name="Vollmers J."/>
            <person name="Rivas-Marin E."/>
            <person name="Kohn T."/>
            <person name="Peeters S.H."/>
            <person name="Heuer A."/>
            <person name="Rast P."/>
            <person name="Oberbeckmann S."/>
            <person name="Bunk B."/>
            <person name="Jeske O."/>
            <person name="Meyerdierks A."/>
            <person name="Storesund J.E."/>
            <person name="Kallscheuer N."/>
            <person name="Luecker S."/>
            <person name="Lage O.M."/>
            <person name="Pohl T."/>
            <person name="Merkel B.J."/>
            <person name="Hornburger P."/>
            <person name="Mueller R.-W."/>
            <person name="Bruemmer F."/>
            <person name="Labrenz M."/>
            <person name="Spormann A.M."/>
            <person name="Op Den Camp H."/>
            <person name="Overmann J."/>
            <person name="Amann R."/>
            <person name="Jetten M.S.M."/>
            <person name="Mascher T."/>
            <person name="Medema M.H."/>
            <person name="Devos D.P."/>
            <person name="Kaster A.-K."/>
            <person name="Ovreas L."/>
            <person name="Rohde M."/>
            <person name="Galperin M.Y."/>
            <person name="Jogler C."/>
        </authorList>
    </citation>
    <scope>NUCLEOTIDE SEQUENCE [LARGE SCALE GENOMIC DNA]</scope>
    <source>
        <strain evidence="10 11">Pan14r</strain>
    </source>
</reference>